<reference evidence="2 3" key="1">
    <citation type="journal article" date="2016" name="Nat. Commun.">
        <title>Thousands of microbial genomes shed light on interconnected biogeochemical processes in an aquifer system.</title>
        <authorList>
            <person name="Anantharaman K."/>
            <person name="Brown C.T."/>
            <person name="Hug L.A."/>
            <person name="Sharon I."/>
            <person name="Castelle C.J."/>
            <person name="Probst A.J."/>
            <person name="Thomas B.C."/>
            <person name="Singh A."/>
            <person name="Wilkins M.J."/>
            <person name="Karaoz U."/>
            <person name="Brodie E.L."/>
            <person name="Williams K.H."/>
            <person name="Hubbard S.S."/>
            <person name="Banfield J.F."/>
        </authorList>
    </citation>
    <scope>NUCLEOTIDE SEQUENCE [LARGE SCALE GENOMIC DNA]</scope>
</reference>
<accession>A0A1F8CX65</accession>
<organism evidence="2 3">
    <name type="scientific">Candidatus Woesebacteria bacterium RIFOXYB1_FULL_38_16</name>
    <dbReference type="NCBI Taxonomy" id="1802538"/>
    <lineage>
        <taxon>Bacteria</taxon>
        <taxon>Candidatus Woeseibacteriota</taxon>
    </lineage>
</organism>
<keyword evidence="1" id="KW-0812">Transmembrane</keyword>
<sequence>MRTRYAWILGLLIVFSLLFFEVSIFNWFNGMHYAEKRGTKIDLELLDGDIFEIIASPESTITIEAGYCVSNFTLISETKPPLGSQVTEITLYGIEDCEPFFHLGPTEITPGKWEVKGEVNIRLTSTEPIETHTFYNRLGVWFVFSLLSLINVLVCLGLLWVVKELRNSLKDEEARQRHAQ</sequence>
<evidence type="ECO:0000313" key="2">
    <source>
        <dbReference type="EMBL" id="OGM80135.1"/>
    </source>
</evidence>
<gene>
    <name evidence="2" type="ORF">A2382_01690</name>
</gene>
<keyword evidence="1" id="KW-0472">Membrane</keyword>
<feature type="transmembrane region" description="Helical" evidence="1">
    <location>
        <begin position="138"/>
        <end position="162"/>
    </location>
</feature>
<dbReference type="AlphaFoldDB" id="A0A1F8CX65"/>
<name>A0A1F8CX65_9BACT</name>
<dbReference type="STRING" id="1802538.A2382_01690"/>
<dbReference type="Proteomes" id="UP000178999">
    <property type="component" value="Unassembled WGS sequence"/>
</dbReference>
<protein>
    <submittedName>
        <fullName evidence="2">Uncharacterized protein</fullName>
    </submittedName>
</protein>
<comment type="caution">
    <text evidence="2">The sequence shown here is derived from an EMBL/GenBank/DDBJ whole genome shotgun (WGS) entry which is preliminary data.</text>
</comment>
<evidence type="ECO:0000256" key="1">
    <source>
        <dbReference type="SAM" id="Phobius"/>
    </source>
</evidence>
<evidence type="ECO:0000313" key="3">
    <source>
        <dbReference type="Proteomes" id="UP000178999"/>
    </source>
</evidence>
<proteinExistence type="predicted"/>
<dbReference type="EMBL" id="MGHY01000004">
    <property type="protein sequence ID" value="OGM80135.1"/>
    <property type="molecule type" value="Genomic_DNA"/>
</dbReference>
<keyword evidence="1" id="KW-1133">Transmembrane helix</keyword>
<feature type="transmembrane region" description="Helical" evidence="1">
    <location>
        <begin position="6"/>
        <end position="28"/>
    </location>
</feature>